<organism evidence="1 2">
    <name type="scientific">Anaeromyxobacter paludicola</name>
    <dbReference type="NCBI Taxonomy" id="2918171"/>
    <lineage>
        <taxon>Bacteria</taxon>
        <taxon>Pseudomonadati</taxon>
        <taxon>Myxococcota</taxon>
        <taxon>Myxococcia</taxon>
        <taxon>Myxococcales</taxon>
        <taxon>Cystobacterineae</taxon>
        <taxon>Anaeromyxobacteraceae</taxon>
        <taxon>Anaeromyxobacter</taxon>
    </lineage>
</organism>
<dbReference type="InterPro" id="IPR023214">
    <property type="entry name" value="HAD_sf"/>
</dbReference>
<dbReference type="EMBL" id="AP025592">
    <property type="protein sequence ID" value="BDG10566.1"/>
    <property type="molecule type" value="Genomic_DNA"/>
</dbReference>
<dbReference type="NCBIfam" id="TIGR01509">
    <property type="entry name" value="HAD-SF-IA-v3"/>
    <property type="match status" value="1"/>
</dbReference>
<dbReference type="Proteomes" id="UP001162734">
    <property type="component" value="Chromosome"/>
</dbReference>
<evidence type="ECO:0000313" key="2">
    <source>
        <dbReference type="Proteomes" id="UP001162734"/>
    </source>
</evidence>
<dbReference type="PANTHER" id="PTHR43434">
    <property type="entry name" value="PHOSPHOGLYCOLATE PHOSPHATASE"/>
    <property type="match status" value="1"/>
</dbReference>
<dbReference type="InterPro" id="IPR050155">
    <property type="entry name" value="HAD-like_hydrolase_sf"/>
</dbReference>
<dbReference type="RefSeq" id="WP_263009624.1">
    <property type="nucleotide sequence ID" value="NZ_AP025592.1"/>
</dbReference>
<name>A0ABM7XFC3_9BACT</name>
<accession>A0ABM7XFC3</accession>
<proteinExistence type="predicted"/>
<reference evidence="2" key="1">
    <citation type="journal article" date="2022" name="Int. J. Syst. Evol. Microbiol.">
        <title>Anaeromyxobacter oryzae sp. nov., Anaeromyxobacter diazotrophicus sp. nov. and Anaeromyxobacter paludicola sp. nov., isolated from paddy soils.</title>
        <authorList>
            <person name="Itoh H."/>
            <person name="Xu Z."/>
            <person name="Mise K."/>
            <person name="Masuda Y."/>
            <person name="Ushijima N."/>
            <person name="Hayakawa C."/>
            <person name="Shiratori Y."/>
            <person name="Senoo K."/>
        </authorList>
    </citation>
    <scope>NUCLEOTIDE SEQUENCE [LARGE SCALE GENOMIC DNA]</scope>
    <source>
        <strain evidence="2">Red630</strain>
    </source>
</reference>
<keyword evidence="2" id="KW-1185">Reference proteome</keyword>
<dbReference type="SFLD" id="SFLDG01135">
    <property type="entry name" value="C1.5.6:_HAD__Beta-PGM__Phospha"/>
    <property type="match status" value="1"/>
</dbReference>
<dbReference type="NCBIfam" id="TIGR01549">
    <property type="entry name" value="HAD-SF-IA-v1"/>
    <property type="match status" value="1"/>
</dbReference>
<dbReference type="SFLD" id="SFLDG01129">
    <property type="entry name" value="C1.5:_HAD__Beta-PGM__Phosphata"/>
    <property type="match status" value="1"/>
</dbReference>
<dbReference type="SFLD" id="SFLDS00003">
    <property type="entry name" value="Haloacid_Dehalogenase"/>
    <property type="match status" value="1"/>
</dbReference>
<dbReference type="InterPro" id="IPR006439">
    <property type="entry name" value="HAD-SF_hydro_IA"/>
</dbReference>
<dbReference type="Gene3D" id="3.40.50.1000">
    <property type="entry name" value="HAD superfamily/HAD-like"/>
    <property type="match status" value="1"/>
</dbReference>
<dbReference type="Gene3D" id="1.10.150.240">
    <property type="entry name" value="Putative phosphatase, domain 2"/>
    <property type="match status" value="1"/>
</dbReference>
<dbReference type="Pfam" id="PF00702">
    <property type="entry name" value="Hydrolase"/>
    <property type="match status" value="1"/>
</dbReference>
<sequence>MVAAGLFDVDGTLVDSVDLHAEAWREAFLRFGHDLPYESVRSQIGKGGDQLMPVFLSSEEIEDYGEELEAWRAERFRREYLPLVRPLPRVRQLFQRLRRLGARIALASSSNKDDLAVYVGVLGVRDLLDLATSADDVGHSKPCPDVFLACLRRLGVPARRAMAVGDSPYDALAAGRAGVPTVGLLCGGFDPDDLRAAGCVALYRDPSDLLERLDGSPLALDEAPAQPGA</sequence>
<protein>
    <submittedName>
        <fullName evidence="1">Phosphoglycolate phosphatase</fullName>
    </submittedName>
</protein>
<dbReference type="SUPFAM" id="SSF56784">
    <property type="entry name" value="HAD-like"/>
    <property type="match status" value="1"/>
</dbReference>
<dbReference type="InterPro" id="IPR023198">
    <property type="entry name" value="PGP-like_dom2"/>
</dbReference>
<dbReference type="PANTHER" id="PTHR43434:SF16">
    <property type="entry name" value="BLL8046 PROTEIN"/>
    <property type="match status" value="1"/>
</dbReference>
<dbReference type="InterPro" id="IPR036412">
    <property type="entry name" value="HAD-like_sf"/>
</dbReference>
<evidence type="ECO:0000313" key="1">
    <source>
        <dbReference type="EMBL" id="BDG10566.1"/>
    </source>
</evidence>
<gene>
    <name evidence="1" type="ORF">AMPC_36790</name>
</gene>